<dbReference type="Proteomes" id="UP000823399">
    <property type="component" value="Unassembled WGS sequence"/>
</dbReference>
<dbReference type="RefSeq" id="XP_041286837.1">
    <property type="nucleotide sequence ID" value="XM_041434310.1"/>
</dbReference>
<keyword evidence="2" id="KW-1185">Reference proteome</keyword>
<reference evidence="1" key="1">
    <citation type="journal article" date="2020" name="New Phytol.">
        <title>Comparative genomics reveals dynamic genome evolution in host specialist ectomycorrhizal fungi.</title>
        <authorList>
            <person name="Lofgren L.A."/>
            <person name="Nguyen N.H."/>
            <person name="Vilgalys R."/>
            <person name="Ruytinx J."/>
            <person name="Liao H.L."/>
            <person name="Branco S."/>
            <person name="Kuo A."/>
            <person name="LaButti K."/>
            <person name="Lipzen A."/>
            <person name="Andreopoulos W."/>
            <person name="Pangilinan J."/>
            <person name="Riley R."/>
            <person name="Hundley H."/>
            <person name="Na H."/>
            <person name="Barry K."/>
            <person name="Grigoriev I.V."/>
            <person name="Stajich J.E."/>
            <person name="Kennedy P.G."/>
        </authorList>
    </citation>
    <scope>NUCLEOTIDE SEQUENCE</scope>
    <source>
        <strain evidence="1">FC423</strain>
    </source>
</reference>
<gene>
    <name evidence="1" type="ORF">F5147DRAFT_657719</name>
</gene>
<comment type="caution">
    <text evidence="1">The sequence shown here is derived from an EMBL/GenBank/DDBJ whole genome shotgun (WGS) entry which is preliminary data.</text>
</comment>
<evidence type="ECO:0000313" key="2">
    <source>
        <dbReference type="Proteomes" id="UP000823399"/>
    </source>
</evidence>
<organism evidence="1 2">
    <name type="scientific">Suillus discolor</name>
    <dbReference type="NCBI Taxonomy" id="1912936"/>
    <lineage>
        <taxon>Eukaryota</taxon>
        <taxon>Fungi</taxon>
        <taxon>Dikarya</taxon>
        <taxon>Basidiomycota</taxon>
        <taxon>Agaricomycotina</taxon>
        <taxon>Agaricomycetes</taxon>
        <taxon>Agaricomycetidae</taxon>
        <taxon>Boletales</taxon>
        <taxon>Suillineae</taxon>
        <taxon>Suillaceae</taxon>
        <taxon>Suillus</taxon>
    </lineage>
</organism>
<proteinExistence type="predicted"/>
<dbReference type="GeneID" id="64696569"/>
<evidence type="ECO:0000313" key="1">
    <source>
        <dbReference type="EMBL" id="KAG2092312.1"/>
    </source>
</evidence>
<protein>
    <submittedName>
        <fullName evidence="1">Uncharacterized protein</fullName>
    </submittedName>
</protein>
<name>A0A9P7EWM1_9AGAM</name>
<dbReference type="AlphaFoldDB" id="A0A9P7EWM1"/>
<dbReference type="EMBL" id="JABBWM010000091">
    <property type="protein sequence ID" value="KAG2092312.1"/>
    <property type="molecule type" value="Genomic_DNA"/>
</dbReference>
<sequence length="742" mass="84068">MSHLTSLTDVYLHDEDHSYAIQEPFVSTFGNLLSINTRLLRNTEQTILDKLVEDLKSNTSYANWHSVVYNWTQVTIGMHLPLHESLSLFVSVLWKKTKGASNQEQSNYEVQEMLKDAKQQALSTLKPLSRVTWQLNLNDMASDSEDESESESDFSEEEILKTKSRTSNYSENQALSICQRWKNDLKAYFIASNIPHTQLVMTEEQIIEVIQACHKIGSKTYKSTHWLNAVKESGLLDMVAFICKPDTSLELSSDHLATSFRQHQWKNKFGLVFGLWSLGLPTSSTASQASLELHTIVKPMLDKGSNKKAKKFPLGQAFIQALDELDNTHCLIPTASQPLAAGFLNNEESFIQAYHSWLYPSIIARGYSVKHEPKELYSLISSQVLNRDTFAKSKISLKSWRLTCIINEVIEYREHIKRVRKEVFWINKAQETLKVQQPLTDSGQQDVDDYPLPKTGRSSKITTKPVCYHPNSLGLTEVSASSDIIGRCGRHAVRFIDKQTKNCVGGVIFSAMKPGTLQQMKDNHGSIINHPSVKRGAAFQAYNYGKMIPYGARQPQGGRRGDCYTTYPMLRGDTQEDIKAIFRHIKDAETLLRTISYAAPLVVKDLQNVTSEAKAHRLGSTGCVTFYCRNYVAPQHKDHDVSWTISTQLERRGRDDEWNFSFTEWGVYIRNVDNTTWWFDSSDVHGTIMPGNRVLQSQGECLSIGITMTARKKDQQQATKIRDMHQRAQKLTFASPFGAAGV</sequence>
<accession>A0A9P7EWM1</accession>
<dbReference type="OrthoDB" id="2630948at2759"/>